<protein>
    <submittedName>
        <fullName evidence="6">Uncharacterized protein</fullName>
    </submittedName>
</protein>
<evidence type="ECO:0000256" key="4">
    <source>
        <dbReference type="ARBA" id="ARBA00023136"/>
    </source>
</evidence>
<evidence type="ECO:0000256" key="5">
    <source>
        <dbReference type="SAM" id="Phobius"/>
    </source>
</evidence>
<dbReference type="InterPro" id="IPR010899">
    <property type="entry name" value="UPF0344"/>
</dbReference>
<sequence>MIVHYHLGAVIVVILLFALVHYLYSRQMKITALIVHNLLRILYLGAIMTGFILLGLVPVNLGGLGKLALGIISIGLMEIYFSHYKKDDAPRPFLVVVIVILALTILTGMLLPQGISL</sequence>
<evidence type="ECO:0000256" key="1">
    <source>
        <dbReference type="ARBA" id="ARBA00022475"/>
    </source>
</evidence>
<proteinExistence type="predicted"/>
<dbReference type="AlphaFoldDB" id="A0A1I5PI46"/>
<organism evidence="6 7">
    <name type="scientific">Salibacterium halotolerans</name>
    <dbReference type="NCBI Taxonomy" id="1884432"/>
    <lineage>
        <taxon>Bacteria</taxon>
        <taxon>Bacillati</taxon>
        <taxon>Bacillota</taxon>
        <taxon>Bacilli</taxon>
        <taxon>Bacillales</taxon>
        <taxon>Bacillaceae</taxon>
    </lineage>
</organism>
<dbReference type="EMBL" id="FOXD01000004">
    <property type="protein sequence ID" value="SFP33527.1"/>
    <property type="molecule type" value="Genomic_DNA"/>
</dbReference>
<gene>
    <name evidence="6" type="ORF">SAMN05518683_104130</name>
</gene>
<feature type="transmembrane region" description="Helical" evidence="5">
    <location>
        <begin position="37"/>
        <end position="57"/>
    </location>
</feature>
<accession>A0A1I5PI46</accession>
<keyword evidence="4 5" id="KW-0472">Membrane</keyword>
<reference evidence="7" key="1">
    <citation type="submission" date="2016-10" db="EMBL/GenBank/DDBJ databases">
        <authorList>
            <person name="Varghese N."/>
            <person name="Submissions S."/>
        </authorList>
    </citation>
    <scope>NUCLEOTIDE SEQUENCE [LARGE SCALE GENOMIC DNA]</scope>
    <source>
        <strain evidence="7">S7</strain>
    </source>
</reference>
<dbReference type="Proteomes" id="UP000198892">
    <property type="component" value="Unassembled WGS sequence"/>
</dbReference>
<feature type="transmembrane region" description="Helical" evidence="5">
    <location>
        <begin position="6"/>
        <end position="25"/>
    </location>
</feature>
<evidence type="ECO:0000256" key="3">
    <source>
        <dbReference type="ARBA" id="ARBA00022989"/>
    </source>
</evidence>
<keyword evidence="3 5" id="KW-1133">Transmembrane helix</keyword>
<evidence type="ECO:0000313" key="6">
    <source>
        <dbReference type="EMBL" id="SFP33527.1"/>
    </source>
</evidence>
<keyword evidence="1" id="KW-1003">Cell membrane</keyword>
<feature type="transmembrane region" description="Helical" evidence="5">
    <location>
        <begin position="93"/>
        <end position="111"/>
    </location>
</feature>
<evidence type="ECO:0000313" key="7">
    <source>
        <dbReference type="Proteomes" id="UP000198892"/>
    </source>
</evidence>
<evidence type="ECO:0000256" key="2">
    <source>
        <dbReference type="ARBA" id="ARBA00022692"/>
    </source>
</evidence>
<dbReference type="Pfam" id="PF07457">
    <property type="entry name" value="DUF1516"/>
    <property type="match status" value="1"/>
</dbReference>
<name>A0A1I5PI46_9BACI</name>
<keyword evidence="2 5" id="KW-0812">Transmembrane</keyword>
<feature type="transmembrane region" description="Helical" evidence="5">
    <location>
        <begin position="63"/>
        <end position="81"/>
    </location>
</feature>
<keyword evidence="7" id="KW-1185">Reference proteome</keyword>